<gene>
    <name evidence="1" type="ORF">Ahy_A07g033599</name>
</gene>
<protein>
    <submittedName>
        <fullName evidence="1">Uncharacterized protein</fullName>
    </submittedName>
</protein>
<accession>A0A445C9N6</accession>
<name>A0A445C9N6_ARAHY</name>
<evidence type="ECO:0000313" key="1">
    <source>
        <dbReference type="EMBL" id="RYR47654.1"/>
    </source>
</evidence>
<reference evidence="1 2" key="1">
    <citation type="submission" date="2019-01" db="EMBL/GenBank/DDBJ databases">
        <title>Sequencing of cultivated peanut Arachis hypogaea provides insights into genome evolution and oil improvement.</title>
        <authorList>
            <person name="Chen X."/>
        </authorList>
    </citation>
    <scope>NUCLEOTIDE SEQUENCE [LARGE SCALE GENOMIC DNA]</scope>
    <source>
        <strain evidence="2">cv. Fuhuasheng</strain>
        <tissue evidence="1">Leaves</tissue>
    </source>
</reference>
<dbReference type="EMBL" id="SDMP01000007">
    <property type="protein sequence ID" value="RYR47654.1"/>
    <property type="molecule type" value="Genomic_DNA"/>
</dbReference>
<evidence type="ECO:0000313" key="2">
    <source>
        <dbReference type="Proteomes" id="UP000289738"/>
    </source>
</evidence>
<organism evidence="1 2">
    <name type="scientific">Arachis hypogaea</name>
    <name type="common">Peanut</name>
    <dbReference type="NCBI Taxonomy" id="3818"/>
    <lineage>
        <taxon>Eukaryota</taxon>
        <taxon>Viridiplantae</taxon>
        <taxon>Streptophyta</taxon>
        <taxon>Embryophyta</taxon>
        <taxon>Tracheophyta</taxon>
        <taxon>Spermatophyta</taxon>
        <taxon>Magnoliopsida</taxon>
        <taxon>eudicotyledons</taxon>
        <taxon>Gunneridae</taxon>
        <taxon>Pentapetalae</taxon>
        <taxon>rosids</taxon>
        <taxon>fabids</taxon>
        <taxon>Fabales</taxon>
        <taxon>Fabaceae</taxon>
        <taxon>Papilionoideae</taxon>
        <taxon>50 kb inversion clade</taxon>
        <taxon>dalbergioids sensu lato</taxon>
        <taxon>Dalbergieae</taxon>
        <taxon>Pterocarpus clade</taxon>
        <taxon>Arachis</taxon>
    </lineage>
</organism>
<sequence length="74" mass="8363">MFQVFIYHTKEKRAQRIVLLIQGLWFVPLAPGPCLRYLDSSKDCGSSHLLQVRDCDAWIVAAIVVIPLAPGQRL</sequence>
<keyword evidence="2" id="KW-1185">Reference proteome</keyword>
<comment type="caution">
    <text evidence="1">The sequence shown here is derived from an EMBL/GenBank/DDBJ whole genome shotgun (WGS) entry which is preliminary data.</text>
</comment>
<dbReference type="Proteomes" id="UP000289738">
    <property type="component" value="Chromosome A07"/>
</dbReference>
<proteinExistence type="predicted"/>
<dbReference type="AlphaFoldDB" id="A0A445C9N6"/>